<feature type="domain" description="DAGKc" evidence="13">
    <location>
        <begin position="52"/>
        <end position="205"/>
    </location>
</feature>
<feature type="region of interest" description="Disordered" evidence="12">
    <location>
        <begin position="456"/>
        <end position="491"/>
    </location>
</feature>
<dbReference type="AlphaFoldDB" id="A0A9Q1LH69"/>
<keyword evidence="8 11" id="KW-0067">ATP-binding</keyword>
<dbReference type="GO" id="GO:0016020">
    <property type="term" value="C:membrane"/>
    <property type="evidence" value="ECO:0007669"/>
    <property type="project" value="TreeGrafter"/>
</dbReference>
<dbReference type="PANTHER" id="PTHR11255:SF29">
    <property type="entry name" value="DIACYLGLYCEROL KINASE"/>
    <property type="match status" value="1"/>
</dbReference>
<dbReference type="GO" id="GO:0004143">
    <property type="term" value="F:ATP-dependent diacylglycerol kinase activity"/>
    <property type="evidence" value="ECO:0007669"/>
    <property type="project" value="UniProtKB-EC"/>
</dbReference>
<dbReference type="SMART" id="SM00046">
    <property type="entry name" value="DAGKc"/>
    <property type="match status" value="1"/>
</dbReference>
<comment type="caution">
    <text evidence="14">The sequence shown here is derived from an EMBL/GenBank/DDBJ whole genome shotgun (WGS) entry which is preliminary data.</text>
</comment>
<comment type="function">
    <text evidence="10">Phosphorylates the second messenger diacylglycerol (DAG) to generate phosphatidic acid (PA), another important signaling molecule. PA is required for plant development and responses to abiotic stress and pathogen attack. May be involved in the accumulation of PA during cold stress.</text>
</comment>
<dbReference type="InterPro" id="IPR017438">
    <property type="entry name" value="ATP-NAD_kinase_N"/>
</dbReference>
<dbReference type="Gene3D" id="3.40.50.10330">
    <property type="entry name" value="Probable inorganic polyphosphate/atp-NAD kinase, domain 1"/>
    <property type="match status" value="1"/>
</dbReference>
<dbReference type="GO" id="GO:0006952">
    <property type="term" value="P:defense response"/>
    <property type="evidence" value="ECO:0007669"/>
    <property type="project" value="UniProtKB-KW"/>
</dbReference>
<comment type="similarity">
    <text evidence="2 11">Belongs to the eukaryotic diacylglycerol kinase family.</text>
</comment>
<evidence type="ECO:0000256" key="8">
    <source>
        <dbReference type="ARBA" id="ARBA00022840"/>
    </source>
</evidence>
<evidence type="ECO:0000256" key="7">
    <source>
        <dbReference type="ARBA" id="ARBA00022821"/>
    </source>
</evidence>
<comment type="subunit">
    <text evidence="3">Monomer.</text>
</comment>
<dbReference type="SMART" id="SM00045">
    <property type="entry name" value="DAGKa"/>
    <property type="match status" value="1"/>
</dbReference>
<keyword evidence="6 11" id="KW-0418">Kinase</keyword>
<name>A0A9Q1LH69_9SOLA</name>
<dbReference type="OrthoDB" id="242257at2759"/>
<dbReference type="PANTHER" id="PTHR11255">
    <property type="entry name" value="DIACYLGLYCEROL KINASE"/>
    <property type="match status" value="1"/>
</dbReference>
<dbReference type="GO" id="GO:0007200">
    <property type="term" value="P:phospholipase C-activating G protein-coupled receptor signaling pathway"/>
    <property type="evidence" value="ECO:0007669"/>
    <property type="project" value="InterPro"/>
</dbReference>
<organism evidence="14 15">
    <name type="scientific">Anisodus acutangulus</name>
    <dbReference type="NCBI Taxonomy" id="402998"/>
    <lineage>
        <taxon>Eukaryota</taxon>
        <taxon>Viridiplantae</taxon>
        <taxon>Streptophyta</taxon>
        <taxon>Embryophyta</taxon>
        <taxon>Tracheophyta</taxon>
        <taxon>Spermatophyta</taxon>
        <taxon>Magnoliopsida</taxon>
        <taxon>eudicotyledons</taxon>
        <taxon>Gunneridae</taxon>
        <taxon>Pentapetalae</taxon>
        <taxon>asterids</taxon>
        <taxon>lamiids</taxon>
        <taxon>Solanales</taxon>
        <taxon>Solanaceae</taxon>
        <taxon>Solanoideae</taxon>
        <taxon>Hyoscyameae</taxon>
        <taxon>Anisodus</taxon>
    </lineage>
</organism>
<keyword evidence="4 11" id="KW-0808">Transferase</keyword>
<comment type="catalytic activity">
    <reaction evidence="1 11">
        <text>a 1,2-diacyl-sn-glycerol + ATP = a 1,2-diacyl-sn-glycero-3-phosphate + ADP + H(+)</text>
        <dbReference type="Rhea" id="RHEA:10272"/>
        <dbReference type="ChEBI" id="CHEBI:15378"/>
        <dbReference type="ChEBI" id="CHEBI:17815"/>
        <dbReference type="ChEBI" id="CHEBI:30616"/>
        <dbReference type="ChEBI" id="CHEBI:58608"/>
        <dbReference type="ChEBI" id="CHEBI:456216"/>
        <dbReference type="EC" id="2.7.1.107"/>
    </reaction>
</comment>
<evidence type="ECO:0000259" key="13">
    <source>
        <dbReference type="PROSITE" id="PS50146"/>
    </source>
</evidence>
<dbReference type="PROSITE" id="PS50146">
    <property type="entry name" value="DAGK"/>
    <property type="match status" value="1"/>
</dbReference>
<evidence type="ECO:0000256" key="10">
    <source>
        <dbReference type="ARBA" id="ARBA00060336"/>
    </source>
</evidence>
<accession>A0A9Q1LH69</accession>
<dbReference type="Proteomes" id="UP001152561">
    <property type="component" value="Unassembled WGS sequence"/>
</dbReference>
<dbReference type="InterPro" id="IPR037607">
    <property type="entry name" value="DGK"/>
</dbReference>
<proteinExistence type="inferred from homology"/>
<sequence>MVMDSKSSVHNFIQKSHIASFGDIEAENFLKDFYIPDYLLLPETELTKGYETPACPVLVFINSKSGGQLGGELLLTYRSLLNENQVFDLAEVAPDKVLHQFYFNLEKHKQCGDSLSDETERRLRIIVAGGDGTAGWILGVVSDLKLARQPPIATVPLGTGNNLPFAFGWGKKNPVINCQSVKAFLDQVKHGKEMKVDSWHILMRMKAPKEGSCDPTAPLELPHSLHAFQCVSQTDALNKEGYNTFRGGFWNYFSMGMDAQVSYAFHAERKLHPEKFKSQLVNQSTYAKLGCKQGWFFASLMHPSSRNIAQLVNVKIMKMPGEWIDLNIPRSIRSIVCLNLPSFSGGFSPWGSPNKKKLHERDLTPPYVDDCLLEVVGFRNAWHGLALLAPGGHGTRLAQANRIRFEFYKGAAEHTFMRIDGEPWKQPLPMDDDTVVIEISHVGQVSMLTGPDCRSASVNAPASPHFQEDELYDSSGQDSEEESAERRKLGAADTFRLPDSFDIMQLS</sequence>
<evidence type="ECO:0000256" key="9">
    <source>
        <dbReference type="ARBA" id="ARBA00023016"/>
    </source>
</evidence>
<dbReference type="InterPro" id="IPR000756">
    <property type="entry name" value="Diacylglycerol_kin_accessory"/>
</dbReference>
<keyword evidence="5 11" id="KW-0547">Nucleotide-binding</keyword>
<keyword evidence="9" id="KW-0346">Stress response</keyword>
<evidence type="ECO:0000256" key="6">
    <source>
        <dbReference type="ARBA" id="ARBA00022777"/>
    </source>
</evidence>
<protein>
    <recommendedName>
        <fullName evidence="11">Diacylglycerol kinase</fullName>
        <shortName evidence="11">DAG kinase</shortName>
        <ecNumber evidence="11">2.7.1.107</ecNumber>
    </recommendedName>
</protein>
<dbReference type="EC" id="2.7.1.107" evidence="11"/>
<dbReference type="FunFam" id="2.60.200.40:FF:000007">
    <property type="entry name" value="diacylglycerol kinase"/>
    <property type="match status" value="1"/>
</dbReference>
<dbReference type="Pfam" id="PF00781">
    <property type="entry name" value="DAGK_cat"/>
    <property type="match status" value="1"/>
</dbReference>
<reference evidence="15" key="1">
    <citation type="journal article" date="2023" name="Proc. Natl. Acad. Sci. U.S.A.">
        <title>Genomic and structural basis for evolution of tropane alkaloid biosynthesis.</title>
        <authorList>
            <person name="Wanga Y.-J."/>
            <person name="Taina T."/>
            <person name="Yua J.-Y."/>
            <person name="Lia J."/>
            <person name="Xua B."/>
            <person name="Chenc J."/>
            <person name="D'Auriad J.C."/>
            <person name="Huanga J.-P."/>
            <person name="Huanga S.-X."/>
        </authorList>
    </citation>
    <scope>NUCLEOTIDE SEQUENCE [LARGE SCALE GENOMIC DNA]</scope>
    <source>
        <strain evidence="15">cv. KIB-2019</strain>
    </source>
</reference>
<evidence type="ECO:0000313" key="14">
    <source>
        <dbReference type="EMBL" id="KAJ8534471.1"/>
    </source>
</evidence>
<evidence type="ECO:0000256" key="11">
    <source>
        <dbReference type="RuleBase" id="RU361128"/>
    </source>
</evidence>
<evidence type="ECO:0000313" key="15">
    <source>
        <dbReference type="Proteomes" id="UP001152561"/>
    </source>
</evidence>
<dbReference type="FunFam" id="3.40.50.10330:FF:000016">
    <property type="entry name" value="Diacylglycerol kinase"/>
    <property type="match status" value="1"/>
</dbReference>
<gene>
    <name evidence="14" type="ORF">K7X08_016199</name>
</gene>
<dbReference type="InterPro" id="IPR016064">
    <property type="entry name" value="NAD/diacylglycerol_kinase_sf"/>
</dbReference>
<dbReference type="Pfam" id="PF00609">
    <property type="entry name" value="DAGK_acc"/>
    <property type="match status" value="1"/>
</dbReference>
<dbReference type="EMBL" id="JAJAGQ010000019">
    <property type="protein sequence ID" value="KAJ8534471.1"/>
    <property type="molecule type" value="Genomic_DNA"/>
</dbReference>
<evidence type="ECO:0000256" key="2">
    <source>
        <dbReference type="ARBA" id="ARBA00009280"/>
    </source>
</evidence>
<evidence type="ECO:0000256" key="12">
    <source>
        <dbReference type="SAM" id="MobiDB-lite"/>
    </source>
</evidence>
<dbReference type="GO" id="GO:0005524">
    <property type="term" value="F:ATP binding"/>
    <property type="evidence" value="ECO:0007669"/>
    <property type="project" value="UniProtKB-KW"/>
</dbReference>
<keyword evidence="7" id="KW-0611">Plant defense</keyword>
<evidence type="ECO:0000256" key="1">
    <source>
        <dbReference type="ARBA" id="ARBA00001383"/>
    </source>
</evidence>
<dbReference type="SUPFAM" id="SSF111331">
    <property type="entry name" value="NAD kinase/diacylglycerol kinase-like"/>
    <property type="match status" value="1"/>
</dbReference>
<keyword evidence="15" id="KW-1185">Reference proteome</keyword>
<dbReference type="InterPro" id="IPR001206">
    <property type="entry name" value="Diacylglycerol_kinase_cat_dom"/>
</dbReference>
<evidence type="ECO:0000256" key="4">
    <source>
        <dbReference type="ARBA" id="ARBA00022679"/>
    </source>
</evidence>
<evidence type="ECO:0000256" key="5">
    <source>
        <dbReference type="ARBA" id="ARBA00022741"/>
    </source>
</evidence>
<evidence type="ECO:0000256" key="3">
    <source>
        <dbReference type="ARBA" id="ARBA00011245"/>
    </source>
</evidence>
<dbReference type="Gene3D" id="2.60.200.40">
    <property type="match status" value="1"/>
</dbReference>